<evidence type="ECO:0000313" key="2">
    <source>
        <dbReference type="EMBL" id="KAL3780359.1"/>
    </source>
</evidence>
<gene>
    <name evidence="2" type="ORF">ACHAWO_003305</name>
</gene>
<proteinExistence type="predicted"/>
<evidence type="ECO:0000313" key="3">
    <source>
        <dbReference type="Proteomes" id="UP001530400"/>
    </source>
</evidence>
<dbReference type="EMBL" id="JALLPJ020000894">
    <property type="protein sequence ID" value="KAL3780359.1"/>
    <property type="molecule type" value="Genomic_DNA"/>
</dbReference>
<dbReference type="AlphaFoldDB" id="A0ABD3NYC8"/>
<evidence type="ECO:0000256" key="1">
    <source>
        <dbReference type="SAM" id="SignalP"/>
    </source>
</evidence>
<accession>A0ABD3NYC8</accession>
<keyword evidence="1" id="KW-0732">Signal</keyword>
<protein>
    <submittedName>
        <fullName evidence="2">Uncharacterized protein</fullName>
    </submittedName>
</protein>
<comment type="caution">
    <text evidence="2">The sequence shown here is derived from an EMBL/GenBank/DDBJ whole genome shotgun (WGS) entry which is preliminary data.</text>
</comment>
<name>A0ABD3NYC8_9STRA</name>
<organism evidence="2 3">
    <name type="scientific">Cyclotella atomus</name>
    <dbReference type="NCBI Taxonomy" id="382360"/>
    <lineage>
        <taxon>Eukaryota</taxon>
        <taxon>Sar</taxon>
        <taxon>Stramenopiles</taxon>
        <taxon>Ochrophyta</taxon>
        <taxon>Bacillariophyta</taxon>
        <taxon>Coscinodiscophyceae</taxon>
        <taxon>Thalassiosirophycidae</taxon>
        <taxon>Stephanodiscales</taxon>
        <taxon>Stephanodiscaceae</taxon>
        <taxon>Cyclotella</taxon>
    </lineage>
</organism>
<reference evidence="2 3" key="1">
    <citation type="submission" date="2024-10" db="EMBL/GenBank/DDBJ databases">
        <title>Updated reference genomes for cyclostephanoid diatoms.</title>
        <authorList>
            <person name="Roberts W.R."/>
            <person name="Alverson A.J."/>
        </authorList>
    </citation>
    <scope>NUCLEOTIDE SEQUENCE [LARGE SCALE GENOMIC DNA]</scope>
    <source>
        <strain evidence="2 3">AJA010-31</strain>
    </source>
</reference>
<keyword evidence="3" id="KW-1185">Reference proteome</keyword>
<sequence length="98" mass="10860">MKTISILCLLASTAQSFMIGSSIQRAESRLYNLDKSFENQLKTEYPDASRATILECDDENCVQVQCVQMPNGEWKCDEGLEGNGATSKTVLMVSEDDD</sequence>
<feature type="signal peptide" evidence="1">
    <location>
        <begin position="1"/>
        <end position="16"/>
    </location>
</feature>
<feature type="chain" id="PRO_5044769355" evidence="1">
    <location>
        <begin position="17"/>
        <end position="98"/>
    </location>
</feature>
<dbReference type="Proteomes" id="UP001530400">
    <property type="component" value="Unassembled WGS sequence"/>
</dbReference>